<feature type="coiled-coil region" evidence="4">
    <location>
        <begin position="6"/>
        <end position="103"/>
    </location>
</feature>
<proteinExistence type="predicted"/>
<evidence type="ECO:0000256" key="1">
    <source>
        <dbReference type="ARBA" id="ARBA00023015"/>
    </source>
</evidence>
<dbReference type="SMART" id="SM00420">
    <property type="entry name" value="HTH_DEOR"/>
    <property type="match status" value="1"/>
</dbReference>
<feature type="domain" description="HTH deoR-type" evidence="5">
    <location>
        <begin position="17"/>
        <end position="72"/>
    </location>
</feature>
<dbReference type="Gene3D" id="3.40.50.1360">
    <property type="match status" value="1"/>
</dbReference>
<keyword evidence="1" id="KW-0805">Transcription regulation</keyword>
<dbReference type="PANTHER" id="PTHR30363">
    <property type="entry name" value="HTH-TYPE TRANSCRIPTIONAL REGULATOR SRLR-RELATED"/>
    <property type="match status" value="1"/>
</dbReference>
<dbReference type="InterPro" id="IPR036390">
    <property type="entry name" value="WH_DNA-bd_sf"/>
</dbReference>
<dbReference type="SUPFAM" id="SSF46785">
    <property type="entry name" value="Winged helix' DNA-binding domain"/>
    <property type="match status" value="1"/>
</dbReference>
<dbReference type="GO" id="GO:0003677">
    <property type="term" value="F:DNA binding"/>
    <property type="evidence" value="ECO:0007669"/>
    <property type="project" value="UniProtKB-KW"/>
</dbReference>
<dbReference type="EMBL" id="FIGZ01000001">
    <property type="protein sequence ID" value="CYU50838.1"/>
    <property type="molecule type" value="Genomic_DNA"/>
</dbReference>
<reference evidence="6 7" key="1">
    <citation type="submission" date="2016-02" db="EMBL/GenBank/DDBJ databases">
        <authorList>
            <consortium name="Pathogen Informatics"/>
        </authorList>
    </citation>
    <scope>NUCLEOTIDE SEQUENCE [LARGE SCALE GENOMIC DNA]</scope>
    <source>
        <strain evidence="6 7">LSS44</strain>
    </source>
</reference>
<evidence type="ECO:0000256" key="3">
    <source>
        <dbReference type="ARBA" id="ARBA00023163"/>
    </source>
</evidence>
<dbReference type="AlphaFoldDB" id="A0A0Z8DWQ5"/>
<dbReference type="Gene3D" id="1.10.10.10">
    <property type="entry name" value="Winged helix-like DNA-binding domain superfamily/Winged helix DNA-binding domain"/>
    <property type="match status" value="1"/>
</dbReference>
<dbReference type="GO" id="GO:0003700">
    <property type="term" value="F:DNA-binding transcription factor activity"/>
    <property type="evidence" value="ECO:0007669"/>
    <property type="project" value="InterPro"/>
</dbReference>
<dbReference type="Pfam" id="PF08220">
    <property type="entry name" value="HTH_DeoR"/>
    <property type="match status" value="1"/>
</dbReference>
<sequence>MYNDFCKRLQEVLNILKSERKQIILERIHSQQFVRLEELIEVLDTSESTVRRDLDELENEGKLRRVHGGAEAPGNLQLEESILEKSVKNVQEKREIAERAARQIDNGDVIFLDAGTTTGVLIDYLQQENLTVVTNSIHHAVRLVEHKIKTIIIGGFVKQSTDASVGAVALEQIRQLNFDKAFLGMNGIDKNYFTTPDIEEATIKRTIIDNAKESYVLADASKIGQFSFVKVAAIEKSNIICQSSESSLLDIIKEKTRVIEV</sequence>
<protein>
    <submittedName>
        <fullName evidence="6">Sugar metabolism transcriptional regulator</fullName>
    </submittedName>
</protein>
<evidence type="ECO:0000259" key="5">
    <source>
        <dbReference type="PROSITE" id="PS51000"/>
    </source>
</evidence>
<dbReference type="Proteomes" id="UP000072083">
    <property type="component" value="Unassembled WGS sequence"/>
</dbReference>
<evidence type="ECO:0000256" key="4">
    <source>
        <dbReference type="SAM" id="Coils"/>
    </source>
</evidence>
<dbReference type="InterPro" id="IPR050313">
    <property type="entry name" value="Carb_Metab_HTH_regulators"/>
</dbReference>
<dbReference type="PANTHER" id="PTHR30363:SF56">
    <property type="entry name" value="TRANSCRIPTIONAL REGULATOR, DEOR FAMILY"/>
    <property type="match status" value="1"/>
</dbReference>
<dbReference type="SUPFAM" id="SSF100950">
    <property type="entry name" value="NagB/RpiA/CoA transferase-like"/>
    <property type="match status" value="1"/>
</dbReference>
<dbReference type="InterPro" id="IPR001034">
    <property type="entry name" value="DeoR_HTH"/>
</dbReference>
<keyword evidence="2" id="KW-0238">DNA-binding</keyword>
<evidence type="ECO:0000313" key="7">
    <source>
        <dbReference type="Proteomes" id="UP000072083"/>
    </source>
</evidence>
<evidence type="ECO:0000256" key="2">
    <source>
        <dbReference type="ARBA" id="ARBA00023125"/>
    </source>
</evidence>
<dbReference type="PRINTS" id="PR00037">
    <property type="entry name" value="HTHLACR"/>
</dbReference>
<keyword evidence="4" id="KW-0175">Coiled coil</keyword>
<dbReference type="PROSITE" id="PS00894">
    <property type="entry name" value="HTH_DEOR_1"/>
    <property type="match status" value="1"/>
</dbReference>
<name>A0A0Z8DWQ5_STRSU</name>
<dbReference type="Pfam" id="PF00455">
    <property type="entry name" value="DeoRC"/>
    <property type="match status" value="1"/>
</dbReference>
<dbReference type="PROSITE" id="PS51000">
    <property type="entry name" value="HTH_DEOR_2"/>
    <property type="match status" value="1"/>
</dbReference>
<dbReference type="SMART" id="SM01134">
    <property type="entry name" value="DeoRC"/>
    <property type="match status" value="1"/>
</dbReference>
<dbReference type="InterPro" id="IPR037171">
    <property type="entry name" value="NagB/RpiA_transferase-like"/>
</dbReference>
<dbReference type="InterPro" id="IPR014036">
    <property type="entry name" value="DeoR-like_C"/>
</dbReference>
<keyword evidence="3" id="KW-0804">Transcription</keyword>
<dbReference type="InterPro" id="IPR018356">
    <property type="entry name" value="Tscrpt_reg_HTH_DeoR_CS"/>
</dbReference>
<accession>A0A0Z8DWQ5</accession>
<evidence type="ECO:0000313" key="6">
    <source>
        <dbReference type="EMBL" id="CYU50838.1"/>
    </source>
</evidence>
<dbReference type="InterPro" id="IPR036388">
    <property type="entry name" value="WH-like_DNA-bd_sf"/>
</dbReference>
<gene>
    <name evidence="6" type="primary">lacR_1</name>
    <name evidence="6" type="ORF">ERS132406_00001</name>
</gene>
<organism evidence="6 7">
    <name type="scientific">Streptococcus suis</name>
    <dbReference type="NCBI Taxonomy" id="1307"/>
    <lineage>
        <taxon>Bacteria</taxon>
        <taxon>Bacillati</taxon>
        <taxon>Bacillota</taxon>
        <taxon>Bacilli</taxon>
        <taxon>Lactobacillales</taxon>
        <taxon>Streptococcaceae</taxon>
        <taxon>Streptococcus</taxon>
    </lineage>
</organism>